<keyword evidence="12" id="KW-0812">Transmembrane</keyword>
<dbReference type="CDD" id="cd06548">
    <property type="entry name" value="GH18_chitinase"/>
    <property type="match status" value="1"/>
</dbReference>
<keyword evidence="6 11" id="KW-0378">Hydrolase</keyword>
<evidence type="ECO:0000256" key="9">
    <source>
        <dbReference type="ARBA" id="ARBA00023295"/>
    </source>
</evidence>
<proteinExistence type="inferred from homology"/>
<evidence type="ECO:0000313" key="14">
    <source>
        <dbReference type="EMBL" id="POY71727.1"/>
    </source>
</evidence>
<dbReference type="SUPFAM" id="SSF51445">
    <property type="entry name" value="(Trans)glycosidases"/>
    <property type="match status" value="1"/>
</dbReference>
<dbReference type="OrthoDB" id="76388at2759"/>
<dbReference type="STRING" id="741276.A0A2S5B4M7"/>
<dbReference type="PROSITE" id="PS01095">
    <property type="entry name" value="GH18_1"/>
    <property type="match status" value="1"/>
</dbReference>
<dbReference type="GO" id="GO:0006032">
    <property type="term" value="P:chitin catabolic process"/>
    <property type="evidence" value="ECO:0007669"/>
    <property type="project" value="UniProtKB-KW"/>
</dbReference>
<evidence type="ECO:0000256" key="4">
    <source>
        <dbReference type="ARBA" id="ARBA00012729"/>
    </source>
</evidence>
<dbReference type="InterPro" id="IPR001579">
    <property type="entry name" value="Glyco_hydro_18_chit_AS"/>
</dbReference>
<dbReference type="Proteomes" id="UP000237144">
    <property type="component" value="Unassembled WGS sequence"/>
</dbReference>
<dbReference type="PROSITE" id="PS51910">
    <property type="entry name" value="GH18_2"/>
    <property type="match status" value="1"/>
</dbReference>
<dbReference type="EC" id="3.2.1.14" evidence="4"/>
<keyword evidence="8" id="KW-0119">Carbohydrate metabolism</keyword>
<dbReference type="GO" id="GO:0005576">
    <property type="term" value="C:extracellular region"/>
    <property type="evidence" value="ECO:0007669"/>
    <property type="project" value="UniProtKB-SubCell"/>
</dbReference>
<evidence type="ECO:0000256" key="5">
    <source>
        <dbReference type="ARBA" id="ARBA00022525"/>
    </source>
</evidence>
<evidence type="ECO:0000313" key="15">
    <source>
        <dbReference type="Proteomes" id="UP000237144"/>
    </source>
</evidence>
<keyword evidence="5" id="KW-0964">Secreted</keyword>
<comment type="catalytic activity">
    <reaction evidence="1">
        <text>Random endo-hydrolysis of N-acetyl-beta-D-glucosaminide (1-&gt;4)-beta-linkages in chitin and chitodextrins.</text>
        <dbReference type="EC" id="3.2.1.14"/>
    </reaction>
</comment>
<dbReference type="PANTHER" id="PTHR11177:SF365">
    <property type="entry name" value="ENDOCHITINASE B"/>
    <property type="match status" value="1"/>
</dbReference>
<evidence type="ECO:0000256" key="11">
    <source>
        <dbReference type="RuleBase" id="RU000489"/>
    </source>
</evidence>
<feature type="domain" description="GH18" evidence="13">
    <location>
        <begin position="64"/>
        <end position="432"/>
    </location>
</feature>
<evidence type="ECO:0000256" key="10">
    <source>
        <dbReference type="ARBA" id="ARBA00023326"/>
    </source>
</evidence>
<dbReference type="Gene3D" id="3.10.50.10">
    <property type="match status" value="1"/>
</dbReference>
<sequence>MPISDGQLYKDPATTQTRLRALRRFLTLATLLPLVAAWLLFQRRPGALRLTTTAMASVPRPNGRVSVGYFTNWGIYGRAYKPEAIPADDLTHVLYSFAAVKEDGEVALTDAWADEQIHYGDDKWDEPGGPHLYGNLKALYRLKQQHRHLKVLLSIGGWTHSENGKFARPISSSPGREKFAATAVELVKDYGLDGLDVDFEYPQNDTEARDYVELLRLLRHGLDGLQQKLGVQPPNGFELTVAAPCGPSQIETLRIREMDQYLSFWNLMAYDYAGSWETIANHHAAIFGASPTSVCTDRALRMYTDPARGGVHPSKLVLGMPLYGRSFTNTDGPGTPFQGVGQGSWEAGSYDYKALPLPGSTTAFDARLVASSCYNPSTREWISYDSPEAAAAKATFIDVNGLGGAMWWELSGDRKRGDGGLVAIVRDGMAGSGPIDSRPNWLDYRTSKWENMRKGMQ</sequence>
<dbReference type="InterPro" id="IPR050314">
    <property type="entry name" value="Glycosyl_Hydrlase_18"/>
</dbReference>
<keyword evidence="7" id="KW-0146">Chitin degradation</keyword>
<dbReference type="GO" id="GO:0008843">
    <property type="term" value="F:endochitinase activity"/>
    <property type="evidence" value="ECO:0007669"/>
    <property type="project" value="UniProtKB-EC"/>
</dbReference>
<dbReference type="InterPro" id="IPR017853">
    <property type="entry name" value="GH"/>
</dbReference>
<dbReference type="InterPro" id="IPR029070">
    <property type="entry name" value="Chitinase_insertion_sf"/>
</dbReference>
<comment type="subcellular location">
    <subcellularLocation>
        <location evidence="2">Secreted</location>
    </subcellularLocation>
</comment>
<dbReference type="GO" id="GO:0008061">
    <property type="term" value="F:chitin binding"/>
    <property type="evidence" value="ECO:0007669"/>
    <property type="project" value="InterPro"/>
</dbReference>
<dbReference type="SMART" id="SM00636">
    <property type="entry name" value="Glyco_18"/>
    <property type="match status" value="1"/>
</dbReference>
<reference evidence="14 15" key="1">
    <citation type="journal article" date="2018" name="Front. Microbiol.">
        <title>Prospects for Fungal Bioremediation of Acidic Radioactive Waste Sites: Characterization and Genome Sequence of Rhodotorula taiwanensis MD1149.</title>
        <authorList>
            <person name="Tkavc R."/>
            <person name="Matrosova V.Y."/>
            <person name="Grichenko O.E."/>
            <person name="Gostincar C."/>
            <person name="Volpe R.P."/>
            <person name="Klimenkova P."/>
            <person name="Gaidamakova E.K."/>
            <person name="Zhou C.E."/>
            <person name="Stewart B.J."/>
            <person name="Lyman M.G."/>
            <person name="Malfatti S.A."/>
            <person name="Rubinfeld B."/>
            <person name="Courtot M."/>
            <person name="Singh J."/>
            <person name="Dalgard C.L."/>
            <person name="Hamilton T."/>
            <person name="Frey K.G."/>
            <person name="Gunde-Cimerman N."/>
            <person name="Dugan L."/>
            <person name="Daly M.J."/>
        </authorList>
    </citation>
    <scope>NUCLEOTIDE SEQUENCE [LARGE SCALE GENOMIC DNA]</scope>
    <source>
        <strain evidence="14 15">MD1149</strain>
    </source>
</reference>
<keyword evidence="15" id="KW-1185">Reference proteome</keyword>
<accession>A0A2S5B4M7</accession>
<dbReference type="AlphaFoldDB" id="A0A2S5B4M7"/>
<organism evidence="14 15">
    <name type="scientific">Rhodotorula taiwanensis</name>
    <dbReference type="NCBI Taxonomy" id="741276"/>
    <lineage>
        <taxon>Eukaryota</taxon>
        <taxon>Fungi</taxon>
        <taxon>Dikarya</taxon>
        <taxon>Basidiomycota</taxon>
        <taxon>Pucciniomycotina</taxon>
        <taxon>Microbotryomycetes</taxon>
        <taxon>Sporidiobolales</taxon>
        <taxon>Sporidiobolaceae</taxon>
        <taxon>Rhodotorula</taxon>
    </lineage>
</organism>
<evidence type="ECO:0000256" key="1">
    <source>
        <dbReference type="ARBA" id="ARBA00000822"/>
    </source>
</evidence>
<dbReference type="SUPFAM" id="SSF54556">
    <property type="entry name" value="Chitinase insertion domain"/>
    <property type="match status" value="1"/>
</dbReference>
<comment type="similarity">
    <text evidence="3">Belongs to the glycosyl hydrolase 18 family. Chitinase class V subfamily.</text>
</comment>
<dbReference type="Gene3D" id="3.20.20.80">
    <property type="entry name" value="Glycosidases"/>
    <property type="match status" value="1"/>
</dbReference>
<dbReference type="GO" id="GO:0000272">
    <property type="term" value="P:polysaccharide catabolic process"/>
    <property type="evidence" value="ECO:0007669"/>
    <property type="project" value="UniProtKB-KW"/>
</dbReference>
<feature type="transmembrane region" description="Helical" evidence="12">
    <location>
        <begin position="21"/>
        <end position="41"/>
    </location>
</feature>
<keyword evidence="12" id="KW-1133">Transmembrane helix</keyword>
<protein>
    <recommendedName>
        <fullName evidence="4">chitinase</fullName>
        <ecNumber evidence="4">3.2.1.14</ecNumber>
    </recommendedName>
</protein>
<keyword evidence="9 11" id="KW-0326">Glycosidase</keyword>
<evidence type="ECO:0000256" key="2">
    <source>
        <dbReference type="ARBA" id="ARBA00004613"/>
    </source>
</evidence>
<dbReference type="InterPro" id="IPR011583">
    <property type="entry name" value="Chitinase_II/V-like_cat"/>
</dbReference>
<dbReference type="FunFam" id="3.10.50.10:FF:000005">
    <property type="entry name" value="Endochitinase B1"/>
    <property type="match status" value="1"/>
</dbReference>
<dbReference type="PANTHER" id="PTHR11177">
    <property type="entry name" value="CHITINASE"/>
    <property type="match status" value="1"/>
</dbReference>
<evidence type="ECO:0000256" key="6">
    <source>
        <dbReference type="ARBA" id="ARBA00022801"/>
    </source>
</evidence>
<evidence type="ECO:0000256" key="8">
    <source>
        <dbReference type="ARBA" id="ARBA00023277"/>
    </source>
</evidence>
<evidence type="ECO:0000259" key="13">
    <source>
        <dbReference type="PROSITE" id="PS51910"/>
    </source>
</evidence>
<dbReference type="InterPro" id="IPR001223">
    <property type="entry name" value="Glyco_hydro18_cat"/>
</dbReference>
<dbReference type="FunFam" id="3.20.20.80:FF:000075">
    <property type="entry name" value="Sporulation-specific chitinase"/>
    <property type="match status" value="1"/>
</dbReference>
<evidence type="ECO:0000256" key="3">
    <source>
        <dbReference type="ARBA" id="ARBA00008682"/>
    </source>
</evidence>
<comment type="caution">
    <text evidence="14">The sequence shown here is derived from an EMBL/GenBank/DDBJ whole genome shotgun (WGS) entry which is preliminary data.</text>
</comment>
<keyword evidence="12" id="KW-0472">Membrane</keyword>
<keyword evidence="10" id="KW-0624">Polysaccharide degradation</keyword>
<evidence type="ECO:0000256" key="7">
    <source>
        <dbReference type="ARBA" id="ARBA00023024"/>
    </source>
</evidence>
<name>A0A2S5B4M7_9BASI</name>
<dbReference type="EMBL" id="PJQD01000072">
    <property type="protein sequence ID" value="POY71727.1"/>
    <property type="molecule type" value="Genomic_DNA"/>
</dbReference>
<dbReference type="Pfam" id="PF00704">
    <property type="entry name" value="Glyco_hydro_18"/>
    <property type="match status" value="1"/>
</dbReference>
<evidence type="ECO:0000256" key="12">
    <source>
        <dbReference type="SAM" id="Phobius"/>
    </source>
</evidence>
<gene>
    <name evidence="14" type="ORF">BMF94_5088</name>
</gene>